<comment type="caution">
    <text evidence="3">The sequence shown here is derived from an EMBL/GenBank/DDBJ whole genome shotgun (WGS) entry which is preliminary data.</text>
</comment>
<feature type="compositionally biased region" description="Basic and acidic residues" evidence="1">
    <location>
        <begin position="531"/>
        <end position="544"/>
    </location>
</feature>
<dbReference type="Pfam" id="PF04937">
    <property type="entry name" value="DUF659"/>
    <property type="match status" value="1"/>
</dbReference>
<evidence type="ECO:0000313" key="4">
    <source>
        <dbReference type="Proteomes" id="UP000265515"/>
    </source>
</evidence>
<feature type="compositionally biased region" description="Low complexity" evidence="1">
    <location>
        <begin position="463"/>
        <end position="472"/>
    </location>
</feature>
<dbReference type="InterPro" id="IPR017956">
    <property type="entry name" value="AT_hook_DNA-bd_motif"/>
</dbReference>
<dbReference type="Proteomes" id="UP000265515">
    <property type="component" value="Unassembled WGS sequence"/>
</dbReference>
<reference evidence="3 4" key="1">
    <citation type="journal article" date="2018" name="Cell">
        <title>The Chara Genome: Secondary Complexity and Implications for Plant Terrestrialization.</title>
        <authorList>
            <person name="Nishiyama T."/>
            <person name="Sakayama H."/>
            <person name="Vries J.D."/>
            <person name="Buschmann H."/>
            <person name="Saint-Marcoux D."/>
            <person name="Ullrich K.K."/>
            <person name="Haas F.B."/>
            <person name="Vanderstraeten L."/>
            <person name="Becker D."/>
            <person name="Lang D."/>
            <person name="Vosolsobe S."/>
            <person name="Rombauts S."/>
            <person name="Wilhelmsson P.K.I."/>
            <person name="Janitza P."/>
            <person name="Kern R."/>
            <person name="Heyl A."/>
            <person name="Rumpler F."/>
            <person name="Villalobos L.I.A.C."/>
            <person name="Clay J.M."/>
            <person name="Skokan R."/>
            <person name="Toyoda A."/>
            <person name="Suzuki Y."/>
            <person name="Kagoshima H."/>
            <person name="Schijlen E."/>
            <person name="Tajeshwar N."/>
            <person name="Catarino B."/>
            <person name="Hetherington A.J."/>
            <person name="Saltykova A."/>
            <person name="Bonnot C."/>
            <person name="Breuninger H."/>
            <person name="Symeonidi A."/>
            <person name="Radhakrishnan G.V."/>
            <person name="Van Nieuwerburgh F."/>
            <person name="Deforce D."/>
            <person name="Chang C."/>
            <person name="Karol K.G."/>
            <person name="Hedrich R."/>
            <person name="Ulvskov P."/>
            <person name="Glockner G."/>
            <person name="Delwiche C.F."/>
            <person name="Petrasek J."/>
            <person name="Van de Peer Y."/>
            <person name="Friml J."/>
            <person name="Beilby M."/>
            <person name="Dolan L."/>
            <person name="Kohara Y."/>
            <person name="Sugano S."/>
            <person name="Fujiyama A."/>
            <person name="Delaux P.-M."/>
            <person name="Quint M."/>
            <person name="TheiBen G."/>
            <person name="Hagemann M."/>
            <person name="Harholt J."/>
            <person name="Dunand C."/>
            <person name="Zachgo S."/>
            <person name="Langdale J."/>
            <person name="Maumus F."/>
            <person name="Straeten D.V.D."/>
            <person name="Gould S.B."/>
            <person name="Rensing S.A."/>
        </authorList>
    </citation>
    <scope>NUCLEOTIDE SEQUENCE [LARGE SCALE GENOMIC DNA]</scope>
    <source>
        <strain evidence="3 4">S276</strain>
    </source>
</reference>
<dbReference type="PANTHER" id="PTHR32166:SF74">
    <property type="entry name" value="OS05G0256350 PROTEIN"/>
    <property type="match status" value="1"/>
</dbReference>
<dbReference type="SUPFAM" id="SSF53098">
    <property type="entry name" value="Ribonuclease H-like"/>
    <property type="match status" value="1"/>
</dbReference>
<dbReference type="InterPro" id="IPR007021">
    <property type="entry name" value="DUF659"/>
</dbReference>
<evidence type="ECO:0000313" key="3">
    <source>
        <dbReference type="EMBL" id="GBG64350.1"/>
    </source>
</evidence>
<protein>
    <recommendedName>
        <fullName evidence="2">DUF659 domain-containing protein</fullName>
    </recommendedName>
</protein>
<feature type="region of interest" description="Disordered" evidence="1">
    <location>
        <begin position="379"/>
        <end position="599"/>
    </location>
</feature>
<dbReference type="GO" id="GO:0003677">
    <property type="term" value="F:DNA binding"/>
    <property type="evidence" value="ECO:0007669"/>
    <property type="project" value="InterPro"/>
</dbReference>
<dbReference type="InterPro" id="IPR012337">
    <property type="entry name" value="RNaseH-like_sf"/>
</dbReference>
<keyword evidence="4" id="KW-1185">Reference proteome</keyword>
<feature type="compositionally biased region" description="Basic and acidic residues" evidence="1">
    <location>
        <begin position="503"/>
        <end position="512"/>
    </location>
</feature>
<feature type="domain" description="DUF659" evidence="2">
    <location>
        <begin position="61"/>
        <end position="203"/>
    </location>
</feature>
<evidence type="ECO:0000259" key="2">
    <source>
        <dbReference type="Pfam" id="PF04937"/>
    </source>
</evidence>
<dbReference type="AlphaFoldDB" id="A0A388K2S2"/>
<dbReference type="Gramene" id="GBG64350">
    <property type="protein sequence ID" value="GBG64350"/>
    <property type="gene ID" value="CBR_g41551"/>
</dbReference>
<gene>
    <name evidence="3" type="ORF">CBR_g41551</name>
</gene>
<dbReference type="EMBL" id="BFEA01000049">
    <property type="protein sequence ID" value="GBG64350.1"/>
    <property type="molecule type" value="Genomic_DNA"/>
</dbReference>
<name>A0A388K2S2_CHABU</name>
<feature type="compositionally biased region" description="Acidic residues" evidence="1">
    <location>
        <begin position="513"/>
        <end position="530"/>
    </location>
</feature>
<sequence>MLEEGGAIVSKNEEAQRSIDDWLVFDRVPFTLVRSKYFLRLLQKVPEAERSFIPAKSNVQRTKKLDLSEARVTQGVARQQKRWARTGCMLLLDGWTDWRGRPRLNVMVSFPTCVVFWKSHCMSGKEKGSEAYFNILSESIKEVSDKVAVGVIMDNAAVCARAGKLVEDTFSTIFHVPCTAHCLDLMPHDIGRTDWVEEVVGKGNDLVKFFMNRQRVRDIFYVHSGGRQLLRPAATRFTTNFHMLDRLKKQRNALVATVSHDARWKPAVVPHAQSDTFYEMEEIVLDGAGFWEGVNKVISAVYDIVLLLKVVDGTGPTVSKVYAKMDKVLLTFIWTCIVDNCFHDLGSLQEDWRGLTKAGMYMASRSQRQVCKKARSLGTADHMRRHMKGGGGANPRGTATTAQDVQQEKRPRGRPRKNMAPENGEASNVAAIEEQGTKSQADAKECIGSEDENEGGKGGGGAANPRGAATAAQVVEKEKRPRGRPQKNNMAPENGEASNVAAIEERGTKSQADEEECNGSEEEHEGEEGEDHGLQRKVCRDRGQSEQGTDVAIEEQGTKSQADAKECIGSEDENQGEKGGGGGARKTPQRQATKKQHGP</sequence>
<organism evidence="3 4">
    <name type="scientific">Chara braunii</name>
    <name type="common">Braun's stonewort</name>
    <dbReference type="NCBI Taxonomy" id="69332"/>
    <lineage>
        <taxon>Eukaryota</taxon>
        <taxon>Viridiplantae</taxon>
        <taxon>Streptophyta</taxon>
        <taxon>Charophyceae</taxon>
        <taxon>Charales</taxon>
        <taxon>Characeae</taxon>
        <taxon>Chara</taxon>
    </lineage>
</organism>
<evidence type="ECO:0000256" key="1">
    <source>
        <dbReference type="SAM" id="MobiDB-lite"/>
    </source>
</evidence>
<dbReference type="PANTHER" id="PTHR32166">
    <property type="entry name" value="OSJNBA0013A04.12 PROTEIN"/>
    <property type="match status" value="1"/>
</dbReference>
<proteinExistence type="predicted"/>
<dbReference type="OrthoDB" id="2442898at2759"/>
<dbReference type="STRING" id="69332.A0A388K2S2"/>
<dbReference type="SMART" id="SM00384">
    <property type="entry name" value="AT_hook"/>
    <property type="match status" value="2"/>
</dbReference>
<accession>A0A388K2S2</accession>